<gene>
    <name evidence="3" type="primary">rimP</name>
    <name evidence="5" type="ORF">IAA86_08130</name>
</gene>
<comment type="similarity">
    <text evidence="3">Belongs to the RimP family.</text>
</comment>
<dbReference type="InterPro" id="IPR035956">
    <property type="entry name" value="RimP_N_sf"/>
</dbReference>
<keyword evidence="2 3" id="KW-0690">Ribosome biogenesis</keyword>
<dbReference type="Gene3D" id="3.30.300.70">
    <property type="entry name" value="RimP-like superfamily, N-terminal"/>
    <property type="match status" value="1"/>
</dbReference>
<dbReference type="EMBL" id="DVJQ01000071">
    <property type="protein sequence ID" value="HIS74969.1"/>
    <property type="molecule type" value="Genomic_DNA"/>
</dbReference>
<sequence length="172" mass="20251">MKEHFNKKEIIEKLTPVVENTSMRYNLIPLEISLEKENGHWFLRIFIYRADKGVSHQDCENVTRSLGDLLDELIPFKYYLEVSSPGLNRKLKSAREYMIFKDFDVIVKVKNMLEGIKTKTIKAVLKDYLENEAIVILAKENNMQYQVEFDNIFSVRLDEDELINKNKGEDND</sequence>
<dbReference type="GO" id="GO:0000028">
    <property type="term" value="P:ribosomal small subunit assembly"/>
    <property type="evidence" value="ECO:0007669"/>
    <property type="project" value="TreeGrafter"/>
</dbReference>
<dbReference type="PANTHER" id="PTHR33867:SF1">
    <property type="entry name" value="RIBOSOME MATURATION FACTOR RIMP"/>
    <property type="match status" value="1"/>
</dbReference>
<dbReference type="GO" id="GO:0006412">
    <property type="term" value="P:translation"/>
    <property type="evidence" value="ECO:0007669"/>
    <property type="project" value="TreeGrafter"/>
</dbReference>
<name>A0A9D1FJZ5_9BACT</name>
<evidence type="ECO:0000256" key="1">
    <source>
        <dbReference type="ARBA" id="ARBA00022490"/>
    </source>
</evidence>
<dbReference type="InterPro" id="IPR003728">
    <property type="entry name" value="Ribosome_maturation_RimP"/>
</dbReference>
<comment type="subcellular location">
    <subcellularLocation>
        <location evidence="3">Cytoplasm</location>
    </subcellularLocation>
</comment>
<reference evidence="5" key="1">
    <citation type="submission" date="2020-10" db="EMBL/GenBank/DDBJ databases">
        <authorList>
            <person name="Gilroy R."/>
        </authorList>
    </citation>
    <scope>NUCLEOTIDE SEQUENCE</scope>
    <source>
        <strain evidence="5">CHK152-2871</strain>
    </source>
</reference>
<dbReference type="GO" id="GO:0005829">
    <property type="term" value="C:cytosol"/>
    <property type="evidence" value="ECO:0007669"/>
    <property type="project" value="TreeGrafter"/>
</dbReference>
<dbReference type="Proteomes" id="UP000886865">
    <property type="component" value="Unassembled WGS sequence"/>
</dbReference>
<evidence type="ECO:0000259" key="4">
    <source>
        <dbReference type="Pfam" id="PF02576"/>
    </source>
</evidence>
<comment type="caution">
    <text evidence="5">The sequence shown here is derived from an EMBL/GenBank/DDBJ whole genome shotgun (WGS) entry which is preliminary data.</text>
</comment>
<feature type="domain" description="Ribosome maturation factor RimP N-terminal" evidence="4">
    <location>
        <begin position="29"/>
        <end position="87"/>
    </location>
</feature>
<dbReference type="InterPro" id="IPR028989">
    <property type="entry name" value="RimP_N"/>
</dbReference>
<dbReference type="HAMAP" id="MF_01077">
    <property type="entry name" value="RimP"/>
    <property type="match status" value="1"/>
</dbReference>
<dbReference type="Pfam" id="PF02576">
    <property type="entry name" value="RimP_N"/>
    <property type="match status" value="1"/>
</dbReference>
<keyword evidence="1 3" id="KW-0963">Cytoplasm</keyword>
<dbReference type="PANTHER" id="PTHR33867">
    <property type="entry name" value="RIBOSOME MATURATION FACTOR RIMP"/>
    <property type="match status" value="1"/>
</dbReference>
<organism evidence="5 6">
    <name type="scientific">Candidatus Galligastranaerophilus intestinavium</name>
    <dbReference type="NCBI Taxonomy" id="2840836"/>
    <lineage>
        <taxon>Bacteria</taxon>
        <taxon>Candidatus Galligastranaerophilus</taxon>
    </lineage>
</organism>
<evidence type="ECO:0000313" key="6">
    <source>
        <dbReference type="Proteomes" id="UP000886865"/>
    </source>
</evidence>
<comment type="function">
    <text evidence="3">Required for maturation of 30S ribosomal subunits.</text>
</comment>
<evidence type="ECO:0000256" key="3">
    <source>
        <dbReference type="HAMAP-Rule" id="MF_01077"/>
    </source>
</evidence>
<protein>
    <recommendedName>
        <fullName evidence="3">Ribosome maturation factor RimP</fullName>
    </recommendedName>
</protein>
<reference evidence="5" key="2">
    <citation type="journal article" date="2021" name="PeerJ">
        <title>Extensive microbial diversity within the chicken gut microbiome revealed by metagenomics and culture.</title>
        <authorList>
            <person name="Gilroy R."/>
            <person name="Ravi A."/>
            <person name="Getino M."/>
            <person name="Pursley I."/>
            <person name="Horton D.L."/>
            <person name="Alikhan N.F."/>
            <person name="Baker D."/>
            <person name="Gharbi K."/>
            <person name="Hall N."/>
            <person name="Watson M."/>
            <person name="Adriaenssens E.M."/>
            <person name="Foster-Nyarko E."/>
            <person name="Jarju S."/>
            <person name="Secka A."/>
            <person name="Antonio M."/>
            <person name="Oren A."/>
            <person name="Chaudhuri R.R."/>
            <person name="La Ragione R."/>
            <person name="Hildebrand F."/>
            <person name="Pallen M.J."/>
        </authorList>
    </citation>
    <scope>NUCLEOTIDE SEQUENCE</scope>
    <source>
        <strain evidence="5">CHK152-2871</strain>
    </source>
</reference>
<evidence type="ECO:0000313" key="5">
    <source>
        <dbReference type="EMBL" id="HIS74969.1"/>
    </source>
</evidence>
<proteinExistence type="inferred from homology"/>
<dbReference type="SUPFAM" id="SSF75420">
    <property type="entry name" value="YhbC-like, N-terminal domain"/>
    <property type="match status" value="1"/>
</dbReference>
<evidence type="ECO:0000256" key="2">
    <source>
        <dbReference type="ARBA" id="ARBA00022517"/>
    </source>
</evidence>
<dbReference type="AlphaFoldDB" id="A0A9D1FJZ5"/>
<accession>A0A9D1FJZ5</accession>